<dbReference type="EMBL" id="JABFAI010000530">
    <property type="protein sequence ID" value="KAF4943574.1"/>
    <property type="molecule type" value="Genomic_DNA"/>
</dbReference>
<dbReference type="Gene3D" id="2.120.10.30">
    <property type="entry name" value="TolB, C-terminal domain"/>
    <property type="match status" value="1"/>
</dbReference>
<reference evidence="1" key="2">
    <citation type="submission" date="2020-05" db="EMBL/GenBank/DDBJ databases">
        <authorList>
            <person name="Kim H.-S."/>
            <person name="Proctor R.H."/>
            <person name="Brown D.W."/>
        </authorList>
    </citation>
    <scope>NUCLEOTIDE SEQUENCE</scope>
    <source>
        <strain evidence="1">NRRL 45417</strain>
    </source>
</reference>
<dbReference type="PANTHER" id="PTHR11799">
    <property type="entry name" value="PARAOXONASE"/>
    <property type="match status" value="1"/>
</dbReference>
<reference evidence="1" key="1">
    <citation type="journal article" date="2020" name="BMC Genomics">
        <title>Correction to: Identification and distribution of gene clusters required for synthesis of sphingolipid metabolism inhibitors in diverse species of the filamentous fungus Fusarium.</title>
        <authorList>
            <person name="Kim H.S."/>
            <person name="Lohmar J.M."/>
            <person name="Busman M."/>
            <person name="Brown D.W."/>
            <person name="Naumann T.A."/>
            <person name="Divon H.H."/>
            <person name="Lysoe E."/>
            <person name="Uhlig S."/>
            <person name="Proctor R.H."/>
        </authorList>
    </citation>
    <scope>NUCLEOTIDE SEQUENCE</scope>
    <source>
        <strain evidence="1">NRRL 45417</strain>
    </source>
</reference>
<gene>
    <name evidence="1" type="ORF">FGADI_13332</name>
</gene>
<accession>A0A8H4SQD6</accession>
<dbReference type="AlphaFoldDB" id="A0A8H4SQD6"/>
<keyword evidence="2" id="KW-1185">Reference proteome</keyword>
<dbReference type="InterPro" id="IPR011042">
    <property type="entry name" value="6-blade_b-propeller_TolB-like"/>
</dbReference>
<dbReference type="OrthoDB" id="5307922at2759"/>
<name>A0A8H4SQD6_9HYPO</name>
<sequence>MEGDGMAILSCDPGRDLWNTVMGIFTKSLFAVPSGELYLYRYNTADHQPNTLSRIKLLDFPEESKFHPLGIEYHKASSQLFVCNHHFEGPRVEIFALEITSQPPTARHTQTVISSLVRSPNAIVALNEHEIFLTNDHFFRIKDNRILSKIETYGGVPLGSIVHMDLHSNSSATLRSVARIPYANGVALLNASMLAVASTSSCQIRLYRVRPDKTLGFASKIGLPFMPDNIATDQRGALLIAGHPHPPSLEDLVKGRQACLKHPSMLRECHIGSAPSWVSEWTEENGLKTLYTTVGEFGTSSSAVRDTEFSLGLITGLYEKGILVWKE</sequence>
<protein>
    <submittedName>
        <fullName evidence="1">Uncharacterized protein</fullName>
    </submittedName>
</protein>
<dbReference type="PANTHER" id="PTHR11799:SF30">
    <property type="entry name" value="SERUM PARAOXONASE_ARYLESTERASE 2"/>
    <property type="match status" value="1"/>
</dbReference>
<proteinExistence type="predicted"/>
<evidence type="ECO:0000313" key="1">
    <source>
        <dbReference type="EMBL" id="KAF4943574.1"/>
    </source>
</evidence>
<evidence type="ECO:0000313" key="2">
    <source>
        <dbReference type="Proteomes" id="UP000604273"/>
    </source>
</evidence>
<comment type="caution">
    <text evidence="1">The sequence shown here is derived from an EMBL/GenBank/DDBJ whole genome shotgun (WGS) entry which is preliminary data.</text>
</comment>
<dbReference type="SUPFAM" id="SSF63829">
    <property type="entry name" value="Calcium-dependent phosphotriesterase"/>
    <property type="match status" value="1"/>
</dbReference>
<organism evidence="1 2">
    <name type="scientific">Fusarium gaditjirri</name>
    <dbReference type="NCBI Taxonomy" id="282569"/>
    <lineage>
        <taxon>Eukaryota</taxon>
        <taxon>Fungi</taxon>
        <taxon>Dikarya</taxon>
        <taxon>Ascomycota</taxon>
        <taxon>Pezizomycotina</taxon>
        <taxon>Sordariomycetes</taxon>
        <taxon>Hypocreomycetidae</taxon>
        <taxon>Hypocreales</taxon>
        <taxon>Nectriaceae</taxon>
        <taxon>Fusarium</taxon>
        <taxon>Fusarium nisikadoi species complex</taxon>
    </lineage>
</organism>
<dbReference type="Proteomes" id="UP000604273">
    <property type="component" value="Unassembled WGS sequence"/>
</dbReference>
<dbReference type="InterPro" id="IPR051288">
    <property type="entry name" value="Serum_paraoxonase/arylesterase"/>
</dbReference>